<dbReference type="PANTHER" id="PTHR30592:SF1">
    <property type="entry name" value="SULFUR CARRIER PROTEIN FDHD"/>
    <property type="match status" value="1"/>
</dbReference>
<dbReference type="EMBL" id="BMOD01000019">
    <property type="protein sequence ID" value="GGJ48401.1"/>
    <property type="molecule type" value="Genomic_DNA"/>
</dbReference>
<dbReference type="HAMAP" id="MF_00187">
    <property type="entry name" value="FdhD"/>
    <property type="match status" value="1"/>
</dbReference>
<comment type="similarity">
    <text evidence="3">Belongs to the FdhD family.</text>
</comment>
<dbReference type="Gene3D" id="3.40.140.10">
    <property type="entry name" value="Cytidine Deaminase, domain 2"/>
    <property type="match status" value="1"/>
</dbReference>
<comment type="subcellular location">
    <subcellularLocation>
        <location evidence="3">Cytoplasm</location>
    </subcellularLocation>
</comment>
<dbReference type="Pfam" id="PF02634">
    <property type="entry name" value="FdhD-NarQ"/>
    <property type="match status" value="1"/>
</dbReference>
<dbReference type="RefSeq" id="WP_189005412.1">
    <property type="nucleotide sequence ID" value="NZ_BMOD01000019.1"/>
</dbReference>
<evidence type="ECO:0000313" key="5">
    <source>
        <dbReference type="Proteomes" id="UP000632222"/>
    </source>
</evidence>
<evidence type="ECO:0000256" key="3">
    <source>
        <dbReference type="HAMAP-Rule" id="MF_00187"/>
    </source>
</evidence>
<dbReference type="InterPro" id="IPR003786">
    <property type="entry name" value="FdhD"/>
</dbReference>
<gene>
    <name evidence="3 4" type="primary">fdhD</name>
    <name evidence="4" type="ORF">GCM10008938_38030</name>
</gene>
<protein>
    <recommendedName>
        <fullName evidence="3">Sulfur carrier protein FdhD</fullName>
    </recommendedName>
</protein>
<comment type="caution">
    <text evidence="4">The sequence shown here is derived from an EMBL/GenBank/DDBJ whole genome shotgun (WGS) entry which is preliminary data.</text>
</comment>
<keyword evidence="2 3" id="KW-0501">Molybdenum cofactor biosynthesis</keyword>
<name>A0ABQ2D873_9DEIO</name>
<accession>A0ABQ2D873</accession>
<dbReference type="PANTHER" id="PTHR30592">
    <property type="entry name" value="FORMATE DEHYDROGENASE"/>
    <property type="match status" value="1"/>
</dbReference>
<reference evidence="5" key="1">
    <citation type="journal article" date="2019" name="Int. J. Syst. Evol. Microbiol.">
        <title>The Global Catalogue of Microorganisms (GCM) 10K type strain sequencing project: providing services to taxonomists for standard genome sequencing and annotation.</title>
        <authorList>
            <consortium name="The Broad Institute Genomics Platform"/>
            <consortium name="The Broad Institute Genome Sequencing Center for Infectious Disease"/>
            <person name="Wu L."/>
            <person name="Ma J."/>
        </authorList>
    </citation>
    <scope>NUCLEOTIDE SEQUENCE [LARGE SCALE GENOMIC DNA]</scope>
    <source>
        <strain evidence="5">JCM 14370</strain>
    </source>
</reference>
<feature type="active site" description="Cysteine persulfide intermediate" evidence="3">
    <location>
        <position position="118"/>
    </location>
</feature>
<dbReference type="Proteomes" id="UP000632222">
    <property type="component" value="Unassembled WGS sequence"/>
</dbReference>
<dbReference type="NCBIfam" id="TIGR00129">
    <property type="entry name" value="fdhD_narQ"/>
    <property type="match status" value="1"/>
</dbReference>
<keyword evidence="5" id="KW-1185">Reference proteome</keyword>
<dbReference type="SUPFAM" id="SSF53927">
    <property type="entry name" value="Cytidine deaminase-like"/>
    <property type="match status" value="1"/>
</dbReference>
<evidence type="ECO:0000313" key="4">
    <source>
        <dbReference type="EMBL" id="GGJ48401.1"/>
    </source>
</evidence>
<keyword evidence="1 3" id="KW-0963">Cytoplasm</keyword>
<organism evidence="4 5">
    <name type="scientific">Deinococcus roseus</name>
    <dbReference type="NCBI Taxonomy" id="392414"/>
    <lineage>
        <taxon>Bacteria</taxon>
        <taxon>Thermotogati</taxon>
        <taxon>Deinococcota</taxon>
        <taxon>Deinococci</taxon>
        <taxon>Deinococcales</taxon>
        <taxon>Deinococcaceae</taxon>
        <taxon>Deinococcus</taxon>
    </lineage>
</organism>
<comment type="caution">
    <text evidence="3">Lacks conserved residue(s) required for the propagation of feature annotation.</text>
</comment>
<dbReference type="Gene3D" id="3.10.20.10">
    <property type="match status" value="1"/>
</dbReference>
<comment type="function">
    <text evidence="3">Required for formate dehydrogenase (FDH) activity. Acts as a sulfur carrier protein that transfers sulfur from IscS to the molybdenum cofactor prior to its insertion into FDH.</text>
</comment>
<evidence type="ECO:0000256" key="2">
    <source>
        <dbReference type="ARBA" id="ARBA00023150"/>
    </source>
</evidence>
<dbReference type="PIRSF" id="PIRSF015626">
    <property type="entry name" value="FdhD"/>
    <property type="match status" value="1"/>
</dbReference>
<sequence>MPSSKSVREFQVWSHQKGQEREKTDLLAVEEPLEIQLCFQDGVRTVAITMRTPGEDQALAAGFLFSEGFLTHPDQILHIKHFTPPGAIPTENTLRVTINTPLPDFAGLERHFFTNSACGVCGRNSFEQLALRCPPVVSDLQFTSQQILGLLPQLQAMQETFQITGGLHASGLVDRAGNLLSLTEDVGRHNALDRLLGGLFLAGQLPARDHLLLVSSRLSFELVQKTITAGIPILCGLSAPSSLAVELADAFNVTLIGFLRGSGFNVYSGRERIS</sequence>
<dbReference type="InterPro" id="IPR016193">
    <property type="entry name" value="Cytidine_deaminase-like"/>
</dbReference>
<evidence type="ECO:0000256" key="1">
    <source>
        <dbReference type="ARBA" id="ARBA00022490"/>
    </source>
</evidence>
<proteinExistence type="inferred from homology"/>